<dbReference type="AlphaFoldDB" id="A0A0F8AYE6"/>
<accession>A0A0F8AYE6</accession>
<organism evidence="2 3">
    <name type="scientific">Halorubrum saccharovorum</name>
    <dbReference type="NCBI Taxonomy" id="2248"/>
    <lineage>
        <taxon>Archaea</taxon>
        <taxon>Methanobacteriati</taxon>
        <taxon>Methanobacteriota</taxon>
        <taxon>Stenosarchaea group</taxon>
        <taxon>Halobacteria</taxon>
        <taxon>Halobacteriales</taxon>
        <taxon>Haloferacaceae</taxon>
        <taxon>Halorubrum</taxon>
    </lineage>
</organism>
<evidence type="ECO:0000313" key="3">
    <source>
        <dbReference type="Proteomes" id="UP000053331"/>
    </source>
</evidence>
<proteinExistence type="predicted"/>
<dbReference type="Proteomes" id="UP000053331">
    <property type="component" value="Unassembled WGS sequence"/>
</dbReference>
<keyword evidence="1" id="KW-0812">Transmembrane</keyword>
<evidence type="ECO:0000256" key="1">
    <source>
        <dbReference type="SAM" id="Phobius"/>
    </source>
</evidence>
<keyword evidence="3" id="KW-1185">Reference proteome</keyword>
<reference evidence="2 3" key="1">
    <citation type="journal article" date="2015" name="Genome Announc.">
        <title>Draft genome sequence of a Halorubrum H3 strain isolated from the burlinskoye salt lake (Altai Krai, Russia).</title>
        <authorList>
            <person name="Rozanov A.S."/>
            <person name="Bryanskaya A.V."/>
            <person name="Malup T.K."/>
            <person name="Kotenko A.V."/>
            <person name="Peltek S.E."/>
        </authorList>
    </citation>
    <scope>NUCLEOTIDE SEQUENCE [LARGE SCALE GENOMIC DNA]</scope>
    <source>
        <strain evidence="2 3">H3</strain>
    </source>
</reference>
<sequence length="192" mass="20213">ARLVVVVARVAPDLDAVASLVVPGATNALLHSIWLPLFAAGALYWDTAGGDESRLRARFGWRGVRIAWVALAAFLVAGVGTDLFGSEGANLLYPAHDAYYRIDGRLLFSTREGIVQTFVALGADGPGILPIASPGTTASHAIPTFVNPDGRPGLALDADRELSLVRSAWQLVVVAAAVATLAVRFGRREVTE</sequence>
<name>A0A0F8AYE6_9EURY</name>
<dbReference type="RefSeq" id="WP_050024167.1">
    <property type="nucleotide sequence ID" value="NZ_JNFH02000016.1"/>
</dbReference>
<evidence type="ECO:0000313" key="2">
    <source>
        <dbReference type="EMBL" id="KKF39810.1"/>
    </source>
</evidence>
<feature type="transmembrane region" description="Helical" evidence="1">
    <location>
        <begin position="66"/>
        <end position="84"/>
    </location>
</feature>
<comment type="caution">
    <text evidence="2">The sequence shown here is derived from an EMBL/GenBank/DDBJ whole genome shotgun (WGS) entry which is preliminary data.</text>
</comment>
<dbReference type="EMBL" id="JNFH02000016">
    <property type="protein sequence ID" value="KKF39810.1"/>
    <property type="molecule type" value="Genomic_DNA"/>
</dbReference>
<gene>
    <name evidence="2" type="ORF">FK85_25525</name>
</gene>
<feature type="transmembrane region" description="Helical" evidence="1">
    <location>
        <begin position="168"/>
        <end position="186"/>
    </location>
</feature>
<dbReference type="OrthoDB" id="252570at2157"/>
<protein>
    <submittedName>
        <fullName evidence="2">Uncharacterized protein</fullName>
    </submittedName>
</protein>
<keyword evidence="1" id="KW-0472">Membrane</keyword>
<keyword evidence="1" id="KW-1133">Transmembrane helix</keyword>
<feature type="non-terminal residue" evidence="2">
    <location>
        <position position="1"/>
    </location>
</feature>